<dbReference type="AlphaFoldDB" id="A0A6J6CF45"/>
<reference evidence="1" key="1">
    <citation type="submission" date="2020-05" db="EMBL/GenBank/DDBJ databases">
        <authorList>
            <person name="Chiriac C."/>
            <person name="Salcher M."/>
            <person name="Ghai R."/>
            <person name="Kavagutti S V."/>
        </authorList>
    </citation>
    <scope>NUCLEOTIDE SEQUENCE</scope>
</reference>
<proteinExistence type="predicted"/>
<dbReference type="PROSITE" id="PS51257">
    <property type="entry name" value="PROKAR_LIPOPROTEIN"/>
    <property type="match status" value="1"/>
</dbReference>
<dbReference type="EMBL" id="CAEZSR010000025">
    <property type="protein sequence ID" value="CAB4550042.1"/>
    <property type="molecule type" value="Genomic_DNA"/>
</dbReference>
<sequence length="173" mass="18490">MIRRRRPSALALAVLLPLAAATVSSCATFDNQRVASVNERELDQDELTQILDDPLSQQLLRTTPIAGQVSGSGARGVVSTWILVEAADEAGFITQPLLDQAKGFFDEQVPDEFAAAPAVAQSLLLRLTAAQVGLDSGEYSFDEIVLAAADDDVTVDSLYGVWDDEVASVVPMR</sequence>
<gene>
    <name evidence="1" type="ORF">UFOPK1493_00981</name>
</gene>
<protein>
    <submittedName>
        <fullName evidence="1">Unannotated protein</fullName>
    </submittedName>
</protein>
<accession>A0A6J6CF45</accession>
<name>A0A6J6CF45_9ZZZZ</name>
<organism evidence="1">
    <name type="scientific">freshwater metagenome</name>
    <dbReference type="NCBI Taxonomy" id="449393"/>
    <lineage>
        <taxon>unclassified sequences</taxon>
        <taxon>metagenomes</taxon>
        <taxon>ecological metagenomes</taxon>
    </lineage>
</organism>
<evidence type="ECO:0000313" key="1">
    <source>
        <dbReference type="EMBL" id="CAB4550042.1"/>
    </source>
</evidence>